<keyword evidence="1" id="KW-0472">Membrane</keyword>
<dbReference type="EMBL" id="CAJNIZ010012069">
    <property type="protein sequence ID" value="CAE7329041.1"/>
    <property type="molecule type" value="Genomic_DNA"/>
</dbReference>
<feature type="transmembrane region" description="Helical" evidence="1">
    <location>
        <begin position="134"/>
        <end position="153"/>
    </location>
</feature>
<keyword evidence="1" id="KW-1133">Transmembrane helix</keyword>
<dbReference type="Proteomes" id="UP000649617">
    <property type="component" value="Unassembled WGS sequence"/>
</dbReference>
<feature type="transmembrane region" description="Helical" evidence="1">
    <location>
        <begin position="44"/>
        <end position="65"/>
    </location>
</feature>
<gene>
    <name evidence="2" type="ORF">SPIL2461_LOCUS7627</name>
</gene>
<dbReference type="OrthoDB" id="437793at2759"/>
<feature type="transmembrane region" description="Helical" evidence="1">
    <location>
        <begin position="250"/>
        <end position="270"/>
    </location>
</feature>
<name>A0A812P0T6_SYMPI</name>
<evidence type="ECO:0000256" key="1">
    <source>
        <dbReference type="SAM" id="Phobius"/>
    </source>
</evidence>
<protein>
    <submittedName>
        <fullName evidence="2">Uncharacterized protein</fullName>
    </submittedName>
</protein>
<feature type="transmembrane region" description="Helical" evidence="1">
    <location>
        <begin position="77"/>
        <end position="98"/>
    </location>
</feature>
<accession>A0A812P0T6</accession>
<keyword evidence="1" id="KW-0812">Transmembrane</keyword>
<proteinExistence type="predicted"/>
<dbReference type="Pfam" id="PF04657">
    <property type="entry name" value="DMT_YdcZ"/>
    <property type="match status" value="1"/>
</dbReference>
<dbReference type="InterPro" id="IPR006750">
    <property type="entry name" value="YdcZ"/>
</dbReference>
<feature type="transmembrane region" description="Helical" evidence="1">
    <location>
        <begin position="195"/>
        <end position="217"/>
    </location>
</feature>
<comment type="caution">
    <text evidence="2">The sequence shown here is derived from an EMBL/GenBank/DDBJ whole genome shotgun (WGS) entry which is preliminary data.</text>
</comment>
<organism evidence="2 3">
    <name type="scientific">Symbiodinium pilosum</name>
    <name type="common">Dinoflagellate</name>
    <dbReference type="NCBI Taxonomy" id="2952"/>
    <lineage>
        <taxon>Eukaryota</taxon>
        <taxon>Sar</taxon>
        <taxon>Alveolata</taxon>
        <taxon>Dinophyceae</taxon>
        <taxon>Suessiales</taxon>
        <taxon>Symbiodiniaceae</taxon>
        <taxon>Symbiodinium</taxon>
    </lineage>
</organism>
<feature type="transmembrane region" description="Helical" evidence="1">
    <location>
        <begin position="165"/>
        <end position="183"/>
    </location>
</feature>
<feature type="transmembrane region" description="Helical" evidence="1">
    <location>
        <begin position="104"/>
        <end position="122"/>
    </location>
</feature>
<evidence type="ECO:0000313" key="2">
    <source>
        <dbReference type="EMBL" id="CAE7329041.1"/>
    </source>
</evidence>
<reference evidence="2" key="1">
    <citation type="submission" date="2021-02" db="EMBL/GenBank/DDBJ databases">
        <authorList>
            <person name="Dougan E. K."/>
            <person name="Rhodes N."/>
            <person name="Thang M."/>
            <person name="Chan C."/>
        </authorList>
    </citation>
    <scope>NUCLEOTIDE SEQUENCE</scope>
</reference>
<dbReference type="AlphaFoldDB" id="A0A812P0T6"/>
<evidence type="ECO:0000313" key="3">
    <source>
        <dbReference type="Proteomes" id="UP000649617"/>
    </source>
</evidence>
<feature type="transmembrane region" description="Helical" evidence="1">
    <location>
        <begin position="12"/>
        <end position="32"/>
    </location>
</feature>
<sequence>MPGLYRPRVKDLAWAVTVGGSVTLRLVCAVQLSTFHASVRGTTLAASCWVSALSSLLSFLCLFSFLPRSVNLRNEEISELATITGALALPAFLVIAAVDLLGLSFAQLILLLVAVLSAVLTADSGKVRAQGWKFLVLAVGAGLLGIAGGWGPSMDEDLSKYCGPLVALLVAGASAVVQGRFLVADRAVPYKTESSYELMCLFVAAAAHVPFVLVFLLSGDSFRMPRLADAHQWAFMAMQGVFYVRSLRPLTATLGTAFTFSLVLLGQLLATLMMDTLIQDGILPRLLCLSMVLFGLFMSQATETLNEPALHAMRDTLNIVELSPVGNANDANQKV</sequence>
<keyword evidence="3" id="KW-1185">Reference proteome</keyword>